<feature type="transmembrane region" description="Helical" evidence="7">
    <location>
        <begin position="47"/>
        <end position="64"/>
    </location>
</feature>
<evidence type="ECO:0000313" key="9">
    <source>
        <dbReference type="EMBL" id="RNI39952.1"/>
    </source>
</evidence>
<proteinExistence type="inferred from homology"/>
<feature type="transmembrane region" description="Helical" evidence="7">
    <location>
        <begin position="70"/>
        <end position="91"/>
    </location>
</feature>
<feature type="domain" description="VTT" evidence="8">
    <location>
        <begin position="42"/>
        <end position="172"/>
    </location>
</feature>
<evidence type="ECO:0000256" key="4">
    <source>
        <dbReference type="ARBA" id="ARBA00022692"/>
    </source>
</evidence>
<evidence type="ECO:0000256" key="2">
    <source>
        <dbReference type="ARBA" id="ARBA00010792"/>
    </source>
</evidence>
<reference evidence="9 10" key="1">
    <citation type="submission" date="2018-11" db="EMBL/GenBank/DDBJ databases">
        <title>Draft genome sequence of Ferruginibacter sp. BO-59.</title>
        <authorList>
            <person name="Im W.T."/>
        </authorList>
    </citation>
    <scope>NUCLEOTIDE SEQUENCE [LARGE SCALE GENOMIC DNA]</scope>
    <source>
        <strain evidence="9 10">BO-59</strain>
    </source>
</reference>
<evidence type="ECO:0000256" key="3">
    <source>
        <dbReference type="ARBA" id="ARBA00022475"/>
    </source>
</evidence>
<organism evidence="9 10">
    <name type="scientific">Hanamia caeni</name>
    <dbReference type="NCBI Taxonomy" id="2294116"/>
    <lineage>
        <taxon>Bacteria</taxon>
        <taxon>Pseudomonadati</taxon>
        <taxon>Bacteroidota</taxon>
        <taxon>Chitinophagia</taxon>
        <taxon>Chitinophagales</taxon>
        <taxon>Chitinophagaceae</taxon>
        <taxon>Hanamia</taxon>
    </lineage>
</organism>
<keyword evidence="4 7" id="KW-0812">Transmembrane</keyword>
<dbReference type="OrthoDB" id="9813426at2"/>
<sequence>METIIQLLHNLIDPDWIVNHGGLYIVALIVFVETGLFFGFFLPGDSLLFVAGMIIANTLSPFAVPLVNLLYWIALVTVAGVIGNYAGYWFGRKSDKFLFNKDRWFFKRKHLLHAEEFYAKKGGSAIIIARFLPVIRTFAPIVAGMVKMKVGKFSLYNIIGSFVWVASIVTAGFLLGENEWAKEHLEKIILGILVITTGPILLNFLFRKKKNSLQKTVVFPVKKNADAPKMLNSKSI</sequence>
<feature type="transmembrane region" description="Helical" evidence="7">
    <location>
        <begin position="188"/>
        <end position="206"/>
    </location>
</feature>
<accession>A0A3M9NQ69</accession>
<comment type="subcellular location">
    <subcellularLocation>
        <location evidence="1 7">Cell membrane</location>
        <topology evidence="1 7">Multi-pass membrane protein</topology>
    </subcellularLocation>
</comment>
<keyword evidence="10" id="KW-1185">Reference proteome</keyword>
<dbReference type="PANTHER" id="PTHR30353:SF0">
    <property type="entry name" value="TRANSMEMBRANE PROTEIN"/>
    <property type="match status" value="1"/>
</dbReference>
<dbReference type="GO" id="GO:0005886">
    <property type="term" value="C:plasma membrane"/>
    <property type="evidence" value="ECO:0007669"/>
    <property type="project" value="UniProtKB-SubCell"/>
</dbReference>
<feature type="transmembrane region" description="Helical" evidence="7">
    <location>
        <begin position="155"/>
        <end position="176"/>
    </location>
</feature>
<evidence type="ECO:0000256" key="6">
    <source>
        <dbReference type="ARBA" id="ARBA00023136"/>
    </source>
</evidence>
<evidence type="ECO:0000256" key="5">
    <source>
        <dbReference type="ARBA" id="ARBA00022989"/>
    </source>
</evidence>
<keyword evidence="5 7" id="KW-1133">Transmembrane helix</keyword>
<comment type="caution">
    <text evidence="9">The sequence shown here is derived from an EMBL/GenBank/DDBJ whole genome shotgun (WGS) entry which is preliminary data.</text>
</comment>
<gene>
    <name evidence="9" type="ORF">EFY79_01215</name>
</gene>
<dbReference type="InterPro" id="IPR032818">
    <property type="entry name" value="DedA-like"/>
</dbReference>
<evidence type="ECO:0000313" key="10">
    <source>
        <dbReference type="Proteomes" id="UP000267223"/>
    </source>
</evidence>
<evidence type="ECO:0000256" key="7">
    <source>
        <dbReference type="RuleBase" id="RU367016"/>
    </source>
</evidence>
<dbReference type="EMBL" id="RJJR01000001">
    <property type="protein sequence ID" value="RNI39952.1"/>
    <property type="molecule type" value="Genomic_DNA"/>
</dbReference>
<dbReference type="PANTHER" id="PTHR30353">
    <property type="entry name" value="INNER MEMBRANE PROTEIN DEDA-RELATED"/>
    <property type="match status" value="1"/>
</dbReference>
<protein>
    <submittedName>
        <fullName evidence="9">DedA family protein</fullName>
    </submittedName>
</protein>
<keyword evidence="6 7" id="KW-0472">Membrane</keyword>
<dbReference type="Pfam" id="PF09335">
    <property type="entry name" value="VTT_dom"/>
    <property type="match status" value="1"/>
</dbReference>
<feature type="transmembrane region" description="Helical" evidence="7">
    <location>
        <begin position="23"/>
        <end position="42"/>
    </location>
</feature>
<keyword evidence="3 7" id="KW-1003">Cell membrane</keyword>
<dbReference type="Proteomes" id="UP000267223">
    <property type="component" value="Unassembled WGS sequence"/>
</dbReference>
<comment type="similarity">
    <text evidence="2 7">Belongs to the DedA family.</text>
</comment>
<dbReference type="RefSeq" id="WP_123118843.1">
    <property type="nucleotide sequence ID" value="NZ_RJJR01000001.1"/>
</dbReference>
<name>A0A3M9NQ69_9BACT</name>
<dbReference type="AlphaFoldDB" id="A0A3M9NQ69"/>
<evidence type="ECO:0000256" key="1">
    <source>
        <dbReference type="ARBA" id="ARBA00004651"/>
    </source>
</evidence>
<dbReference type="InterPro" id="IPR032816">
    <property type="entry name" value="VTT_dom"/>
</dbReference>
<evidence type="ECO:0000259" key="8">
    <source>
        <dbReference type="Pfam" id="PF09335"/>
    </source>
</evidence>